<sequence>MPLQVIVVESGTLLSRALARVFRAARPEVVSLRDPSRIGDLLLTVRADVIVVEERCGLHVLEVARALQPDARRYVLVAHVAAPDERRLEHEAVQPCTALTESWLEGLLLECAVSPPRIASVLDF</sequence>
<dbReference type="Proteomes" id="UP000249061">
    <property type="component" value="Unassembled WGS sequence"/>
</dbReference>
<dbReference type="EMBL" id="QFQP01000013">
    <property type="protein sequence ID" value="PZR11893.1"/>
    <property type="molecule type" value="Genomic_DNA"/>
</dbReference>
<evidence type="ECO:0008006" key="3">
    <source>
        <dbReference type="Google" id="ProtNLM"/>
    </source>
</evidence>
<proteinExistence type="predicted"/>
<protein>
    <recommendedName>
        <fullName evidence="3">Response regulatory domain-containing protein</fullName>
    </recommendedName>
</protein>
<organism evidence="1 2">
    <name type="scientific">Archangium gephyra</name>
    <dbReference type="NCBI Taxonomy" id="48"/>
    <lineage>
        <taxon>Bacteria</taxon>
        <taxon>Pseudomonadati</taxon>
        <taxon>Myxococcota</taxon>
        <taxon>Myxococcia</taxon>
        <taxon>Myxococcales</taxon>
        <taxon>Cystobacterineae</taxon>
        <taxon>Archangiaceae</taxon>
        <taxon>Archangium</taxon>
    </lineage>
</organism>
<name>A0A2W5TF80_9BACT</name>
<comment type="caution">
    <text evidence="1">The sequence shown here is derived from an EMBL/GenBank/DDBJ whole genome shotgun (WGS) entry which is preliminary data.</text>
</comment>
<dbReference type="AlphaFoldDB" id="A0A2W5TF80"/>
<accession>A0A2W5TF80</accession>
<evidence type="ECO:0000313" key="2">
    <source>
        <dbReference type="Proteomes" id="UP000249061"/>
    </source>
</evidence>
<evidence type="ECO:0000313" key="1">
    <source>
        <dbReference type="EMBL" id="PZR11893.1"/>
    </source>
</evidence>
<reference evidence="1 2" key="1">
    <citation type="submission" date="2017-08" db="EMBL/GenBank/DDBJ databases">
        <title>Infants hospitalized years apart are colonized by the same room-sourced microbial strains.</title>
        <authorList>
            <person name="Brooks B."/>
            <person name="Olm M.R."/>
            <person name="Firek B.A."/>
            <person name="Baker R."/>
            <person name="Thomas B.C."/>
            <person name="Morowitz M.J."/>
            <person name="Banfield J.F."/>
        </authorList>
    </citation>
    <scope>NUCLEOTIDE SEQUENCE [LARGE SCALE GENOMIC DNA]</scope>
    <source>
        <strain evidence="1">S2_003_000_R2_14</strain>
    </source>
</reference>
<gene>
    <name evidence="1" type="ORF">DI536_16295</name>
</gene>